<dbReference type="Proteomes" id="UP000036681">
    <property type="component" value="Unplaced"/>
</dbReference>
<dbReference type="GO" id="GO:0007165">
    <property type="term" value="P:signal transduction"/>
    <property type="evidence" value="ECO:0007669"/>
    <property type="project" value="InterPro"/>
</dbReference>
<organism evidence="3 4">
    <name type="scientific">Ascaris lumbricoides</name>
    <name type="common">Giant roundworm</name>
    <dbReference type="NCBI Taxonomy" id="6252"/>
    <lineage>
        <taxon>Eukaryota</taxon>
        <taxon>Metazoa</taxon>
        <taxon>Ecdysozoa</taxon>
        <taxon>Nematoda</taxon>
        <taxon>Chromadorea</taxon>
        <taxon>Rhabditida</taxon>
        <taxon>Spirurina</taxon>
        <taxon>Ascaridomorpha</taxon>
        <taxon>Ascaridoidea</taxon>
        <taxon>Ascarididae</taxon>
        <taxon>Ascaris</taxon>
    </lineage>
</organism>
<feature type="compositionally biased region" description="Polar residues" evidence="1">
    <location>
        <begin position="30"/>
        <end position="46"/>
    </location>
</feature>
<feature type="domain" description="Rho-GAP" evidence="2">
    <location>
        <begin position="701"/>
        <end position="903"/>
    </location>
</feature>
<dbReference type="WBParaSite" id="ALUE_0001335101-mRNA-1">
    <property type="protein sequence ID" value="ALUE_0001335101-mRNA-1"/>
    <property type="gene ID" value="ALUE_0001335101"/>
</dbReference>
<evidence type="ECO:0000313" key="3">
    <source>
        <dbReference type="Proteomes" id="UP000036681"/>
    </source>
</evidence>
<dbReference type="GO" id="GO:0005547">
    <property type="term" value="F:phosphatidylinositol-3,4,5-trisphosphate binding"/>
    <property type="evidence" value="ECO:0007669"/>
    <property type="project" value="TreeGrafter"/>
</dbReference>
<feature type="compositionally biased region" description="Low complexity" evidence="1">
    <location>
        <begin position="177"/>
        <end position="196"/>
    </location>
</feature>
<dbReference type="InterPro" id="IPR000198">
    <property type="entry name" value="RhoGAP_dom"/>
</dbReference>
<dbReference type="InterPro" id="IPR008936">
    <property type="entry name" value="Rho_GTPase_activation_prot"/>
</dbReference>
<dbReference type="PANTHER" id="PTHR45899:SF2">
    <property type="entry name" value="RHO GTPASE ACTIVATING PROTEIN AT 15B, ISOFORM C"/>
    <property type="match status" value="1"/>
</dbReference>
<dbReference type="PROSITE" id="PS50238">
    <property type="entry name" value="RHOGAP"/>
    <property type="match status" value="1"/>
</dbReference>
<evidence type="ECO:0000259" key="2">
    <source>
        <dbReference type="PROSITE" id="PS50238"/>
    </source>
</evidence>
<dbReference type="GO" id="GO:0005737">
    <property type="term" value="C:cytoplasm"/>
    <property type="evidence" value="ECO:0007669"/>
    <property type="project" value="TreeGrafter"/>
</dbReference>
<name>A0A9J2PUV8_ASCLU</name>
<protein>
    <submittedName>
        <fullName evidence="4">Rho-GAP domain-containing protein</fullName>
    </submittedName>
</protein>
<dbReference type="InterPro" id="IPR052227">
    <property type="entry name" value="Arf-Rho-GAP_ANK-PH_domain"/>
</dbReference>
<accession>A0A9J2PUV8</accession>
<dbReference type="Gene3D" id="1.10.555.10">
    <property type="entry name" value="Rho GTPase activation protein"/>
    <property type="match status" value="1"/>
</dbReference>
<feature type="region of interest" description="Disordered" evidence="1">
    <location>
        <begin position="254"/>
        <end position="292"/>
    </location>
</feature>
<dbReference type="Pfam" id="PF00620">
    <property type="entry name" value="RhoGAP"/>
    <property type="match status" value="1"/>
</dbReference>
<evidence type="ECO:0000313" key="4">
    <source>
        <dbReference type="WBParaSite" id="ALUE_0001335101-mRNA-1"/>
    </source>
</evidence>
<dbReference type="SUPFAM" id="SSF48350">
    <property type="entry name" value="GTPase activation domain, GAP"/>
    <property type="match status" value="1"/>
</dbReference>
<reference evidence="4" key="1">
    <citation type="submission" date="2023-03" db="UniProtKB">
        <authorList>
            <consortium name="WormBaseParasite"/>
        </authorList>
    </citation>
    <scope>IDENTIFICATION</scope>
</reference>
<dbReference type="SMART" id="SM00324">
    <property type="entry name" value="RhoGAP"/>
    <property type="match status" value="1"/>
</dbReference>
<dbReference type="AlphaFoldDB" id="A0A9J2PUV8"/>
<feature type="region of interest" description="Disordered" evidence="1">
    <location>
        <begin position="176"/>
        <end position="196"/>
    </location>
</feature>
<feature type="compositionally biased region" description="Low complexity" evidence="1">
    <location>
        <begin position="254"/>
        <end position="273"/>
    </location>
</feature>
<sequence length="1148" mass="127472">MSDIQHRPIPPPRAPKNCKPPLPKRPDRIPTQTGGVRVTPQTSSRDGASDTFELAEVPKTSDKSIPSTKKLEPIVESPDFGNAIAPLRAQRLTPHDIPAPPPVPQKPRRLLSCSSGVSKSESPDSIPHRCFPQTENTGANNLHLTPNRNGGQQLIQDLNLDERSIVCCSLTPPPKPLRSSISPSNDSLSSSNSLPSPVAARCASPLSSLCSVRSDILADPSNEQPLDCLHRGDLSSPPFSPTFAERYPPSLAGNALSLSSNNQSQSDSLALSAPGTRYCSASSPSSDEPPGSILDAVVRHASSSINVYPDLKAVDGTTCSFNLIDFTSEAKIPLSRENGRADDTAAVHEGVECSCSDPIAVKSQYANLPLVHELGGASPGKSPPPFGFMPHILQAAPEKKRQSPGLEIGPNGGIWNPGYIGLEDYRKLVEASGNYIPVKRRSRYAEVAALSTTEKCEAGDSHMDNVASGLEGSNKEETADGEAICFSGYVHLMFNKKDRGRLWAVLRSNRLTFHQSEDEVDDALHGPYEMGAVTFVGRSPHSRSVINLCLKDNALCLHWNHLKLTADEHNTDHWVLLLAKCFMPKDETLAYSVRNVDAAGRVWIRQGATCPWSKGWMHLDKRTLFYVLDNCAMLFELDVRKFIAMKTEVAKVDWCASVAGSQKGPFLLTQDGSSLYVQAECDSITAFWAEVISSEMERVGVKLEDYKLTADDVPIIVDKCIKFISTYGLYQPGLYRRNGSTVEARLLMEELKRGQYLYTISNIDPVNVHIAPTSDEMVNVVADVLRSFFRHLDTPLVPYFIQKRLFAIAEIKDANKLDEYHEVLMSLPRVRLQTLRRLLDHLRDVTEHANANLATVENIAKVFGPTLFSVDNAEEESNMQGYGTMINQVNVLKDLILSYTIIFRVSLREMHAKSKMDMLQGKANSAKARADGFLVPIHLFEKDNHTFNVQSSLTAEQVCEAARNRPSFRDEGCTGNFALFEMVKCGQLQRRVGLREKMSSMVTDRWLDWDPTDCFLLFKRDLQPFSFDQIYPFADDVKIAEPGSKSFTTGHLKLETGTTIVQYNKSMKQLNEWHVDDVLWFMDHETGRKPPTSYTLTFVVPKKNFKFKSKFIGYCVAFRDNNLRIRWLNAVLSSQVDFQASPVPLLQI</sequence>
<keyword evidence="3" id="KW-1185">Reference proteome</keyword>
<evidence type="ECO:0000256" key="1">
    <source>
        <dbReference type="SAM" id="MobiDB-lite"/>
    </source>
</evidence>
<feature type="region of interest" description="Disordered" evidence="1">
    <location>
        <begin position="1"/>
        <end position="73"/>
    </location>
</feature>
<proteinExistence type="predicted"/>
<dbReference type="CDD" id="cd17113">
    <property type="entry name" value="RA_ARAPs"/>
    <property type="match status" value="1"/>
</dbReference>
<dbReference type="PANTHER" id="PTHR45899">
    <property type="entry name" value="RHO GTPASE ACTIVATING PROTEIN AT 15B, ISOFORM C"/>
    <property type="match status" value="1"/>
</dbReference>
<feature type="compositionally biased region" description="Pro residues" evidence="1">
    <location>
        <begin position="8"/>
        <end position="23"/>
    </location>
</feature>